<evidence type="ECO:0000313" key="2">
    <source>
        <dbReference type="Proteomes" id="UP000283841"/>
    </source>
</evidence>
<protein>
    <submittedName>
        <fullName evidence="1">Uncharacterized protein</fullName>
    </submittedName>
</protein>
<evidence type="ECO:0000313" key="1">
    <source>
        <dbReference type="EMBL" id="RWQ95375.1"/>
    </source>
</evidence>
<organism evidence="1 2">
    <name type="scientific">Byssochlamys spectabilis</name>
    <name type="common">Paecilomyces variotii</name>
    <dbReference type="NCBI Taxonomy" id="264951"/>
    <lineage>
        <taxon>Eukaryota</taxon>
        <taxon>Fungi</taxon>
        <taxon>Dikarya</taxon>
        <taxon>Ascomycota</taxon>
        <taxon>Pezizomycotina</taxon>
        <taxon>Eurotiomycetes</taxon>
        <taxon>Eurotiomycetidae</taxon>
        <taxon>Eurotiales</taxon>
        <taxon>Thermoascaceae</taxon>
        <taxon>Paecilomyces</taxon>
    </lineage>
</organism>
<dbReference type="EMBL" id="RCNU01000005">
    <property type="protein sequence ID" value="RWQ95375.1"/>
    <property type="molecule type" value="Genomic_DNA"/>
</dbReference>
<dbReference type="RefSeq" id="XP_028485020.1">
    <property type="nucleotide sequence ID" value="XM_028628989.1"/>
</dbReference>
<dbReference type="Proteomes" id="UP000283841">
    <property type="component" value="Unassembled WGS sequence"/>
</dbReference>
<reference evidence="1 2" key="1">
    <citation type="journal article" date="2018" name="Front. Microbiol.">
        <title>Genomic and genetic insights into a cosmopolitan fungus, Paecilomyces variotii (Eurotiales).</title>
        <authorList>
            <person name="Urquhart A.S."/>
            <person name="Mondo S.J."/>
            <person name="Makela M.R."/>
            <person name="Hane J.K."/>
            <person name="Wiebenga A."/>
            <person name="He G."/>
            <person name="Mihaltcheva S."/>
            <person name="Pangilinan J."/>
            <person name="Lipzen A."/>
            <person name="Barry K."/>
            <person name="de Vries R.P."/>
            <person name="Grigoriev I.V."/>
            <person name="Idnurm A."/>
        </authorList>
    </citation>
    <scope>NUCLEOTIDE SEQUENCE [LARGE SCALE GENOMIC DNA]</scope>
    <source>
        <strain evidence="1 2">CBS 101075</strain>
    </source>
</reference>
<keyword evidence="2" id="KW-1185">Reference proteome</keyword>
<dbReference type="AlphaFoldDB" id="A0A443HU77"/>
<dbReference type="VEuPathDB" id="FungiDB:C8Q69DRAFT_444291"/>
<sequence length="132" mass="14700">MTFIAILVFWEAGPSGTLPTKSPLVCRNFSSERACGGKTPAVTPSPFGDTDDVAQEIPESATRREQKRLKAFCLKRDNFCCAITGLYDAEYRDKFPAITDDTFRDLYQCVSHHLSSDVTKLFTSSTNSIGRY</sequence>
<proteinExistence type="predicted"/>
<accession>A0A443HU77</accession>
<gene>
    <name evidence="1" type="ORF">C8Q69DRAFT_444291</name>
</gene>
<name>A0A443HU77_BYSSP</name>
<comment type="caution">
    <text evidence="1">The sequence shown here is derived from an EMBL/GenBank/DDBJ whole genome shotgun (WGS) entry which is preliminary data.</text>
</comment>
<dbReference type="GeneID" id="39598266"/>